<gene>
    <name evidence="3" type="ORF">FF041_14465</name>
</gene>
<dbReference type="Pfam" id="PF07467">
    <property type="entry name" value="BLIP"/>
    <property type="match status" value="1"/>
</dbReference>
<dbReference type="AlphaFoldDB" id="A0A646KGI1"/>
<keyword evidence="1 2" id="KW-0732">Signal</keyword>
<accession>A0A646KGI1</accession>
<evidence type="ECO:0000313" key="4">
    <source>
        <dbReference type="Proteomes" id="UP000419138"/>
    </source>
</evidence>
<dbReference type="EMBL" id="VCLA01000121">
    <property type="protein sequence ID" value="MQT01379.1"/>
    <property type="molecule type" value="Genomic_DNA"/>
</dbReference>
<protein>
    <submittedName>
        <fullName evidence="3">BLIP family protein</fullName>
    </submittedName>
</protein>
<dbReference type="SUPFAM" id="SSF55648">
    <property type="entry name" value="beta-lactamase-inhibitor protein, BLIP"/>
    <property type="match status" value="1"/>
</dbReference>
<name>A0A646KGI1_STRJU</name>
<dbReference type="OrthoDB" id="4346518at2"/>
<dbReference type="RefSeq" id="WP_153523199.1">
    <property type="nucleotide sequence ID" value="NZ_JBEPDZ010000002.1"/>
</dbReference>
<organism evidence="3 4">
    <name type="scientific">Streptomyces jumonjinensis</name>
    <dbReference type="NCBI Taxonomy" id="1945"/>
    <lineage>
        <taxon>Bacteria</taxon>
        <taxon>Bacillati</taxon>
        <taxon>Actinomycetota</taxon>
        <taxon>Actinomycetes</taxon>
        <taxon>Kitasatosporales</taxon>
        <taxon>Streptomycetaceae</taxon>
        <taxon>Streptomyces</taxon>
    </lineage>
</organism>
<dbReference type="Gene3D" id="3.30.1450.10">
    <property type="match status" value="2"/>
</dbReference>
<feature type="chain" id="PRO_5025055206" evidence="2">
    <location>
        <begin position="30"/>
        <end position="199"/>
    </location>
</feature>
<keyword evidence="4" id="KW-1185">Reference proteome</keyword>
<dbReference type="InterPro" id="IPR037873">
    <property type="entry name" value="BamE-like"/>
</dbReference>
<dbReference type="InterPro" id="IPR024221">
    <property type="entry name" value="BLIP_dom_sf"/>
</dbReference>
<evidence type="ECO:0000256" key="2">
    <source>
        <dbReference type="SAM" id="SignalP"/>
    </source>
</evidence>
<reference evidence="3 4" key="1">
    <citation type="submission" date="2019-05" db="EMBL/GenBank/DDBJ databases">
        <title>Comparative genomics and metabolomics analyses of clavulanic acid producing Streptomyces species provides insight into specialized metabolism and evolution of beta-lactam biosynthetic gene clusters.</title>
        <authorList>
            <person name="Moore M.A."/>
            <person name="Cruz-Morales P."/>
            <person name="Barona Gomez F."/>
            <person name="Kapil T."/>
        </authorList>
    </citation>
    <scope>NUCLEOTIDE SEQUENCE [LARGE SCALE GENOMIC DNA]</scope>
    <source>
        <strain evidence="3 4">NRRL 5741</strain>
    </source>
</reference>
<evidence type="ECO:0000313" key="3">
    <source>
        <dbReference type="EMBL" id="MQT01379.1"/>
    </source>
</evidence>
<dbReference type="Proteomes" id="UP000419138">
    <property type="component" value="Unassembled WGS sequence"/>
</dbReference>
<evidence type="ECO:0000256" key="1">
    <source>
        <dbReference type="ARBA" id="ARBA00022729"/>
    </source>
</evidence>
<comment type="caution">
    <text evidence="3">The sequence shown here is derived from an EMBL/GenBank/DDBJ whole genome shotgun (WGS) entry which is preliminary data.</text>
</comment>
<sequence>MGRRFGLGAAAVAAVCATVAGVSSPSAVAAENSAGWPPGTMTAEKYNAAQFGMTVTQVFDAIGRDSCDGSSPNFAASTTKYTYLCWGSEPSGDIYAYANLTFTQGKLTGKSQEHLIKPVTPSMTLAKYDSIPKGMPVDQAMAIANRNSCVIWSEEYPAYPSTAGHEQWFHCKAGNVLIGYARFGFTDGVLAWKNKVGLV</sequence>
<dbReference type="InterPro" id="IPR009099">
    <property type="entry name" value="Beta-lactamas_inhib"/>
</dbReference>
<feature type="signal peptide" evidence="2">
    <location>
        <begin position="1"/>
        <end position="29"/>
    </location>
</feature>
<proteinExistence type="predicted"/>